<sequence>MKVHFGKCLLRVIQNKIHDPVSSFATTSTLHFLNQKQRFRDGVAPIILNDVPIPSASPSGRQQDLLVFDSHFPDIINDLTELDNRYYDVEMANQWFKKVLQYNMTGGSKVRGLSVVQSYRILAAPEDVIPENIKLANIMGWCVELLHTSLVLTQDLIDQAQVRRGKACWYLQNPRQAPDGASRIMENAIYKLLKKYFRSKEYYIDAIELFHTVGQRAMFGKVLDMETRGNPTLSLFDMETYTAIAKYKNTYHSFKLPSSLALYMAGIREAEMHRQARTILMEMGTFYQVQCDFYNCYGGGQWDKSNPGRDIMDGKCSWLIVVALQRATPAQKQALIENYGQKDDSKIEKVKEIYNDIGIPHTYKLYEEHNYERICTLIQQTSKGLPHQFFFRFLKHMTGF</sequence>
<dbReference type="PANTHER" id="PTHR11525">
    <property type="entry name" value="FARNESYL-PYROPHOSPHATE SYNTHETASE"/>
    <property type="match status" value="1"/>
</dbReference>
<keyword evidence="3" id="KW-0479">Metal-binding</keyword>
<protein>
    <recommendedName>
        <fullName evidence="8">Farnesyl pyrophosphate synthase</fullName>
    </recommendedName>
</protein>
<dbReference type="Pfam" id="PF00348">
    <property type="entry name" value="polyprenyl_synt"/>
    <property type="match status" value="1"/>
</dbReference>
<evidence type="ECO:0000256" key="3">
    <source>
        <dbReference type="ARBA" id="ARBA00022723"/>
    </source>
</evidence>
<evidence type="ECO:0000256" key="2">
    <source>
        <dbReference type="ARBA" id="ARBA00022679"/>
    </source>
</evidence>
<comment type="similarity">
    <text evidence="6">Belongs to the FPP/GGPP synthase family.</text>
</comment>
<evidence type="ECO:0000256" key="1">
    <source>
        <dbReference type="ARBA" id="ARBA00001946"/>
    </source>
</evidence>
<keyword evidence="2 6" id="KW-0808">Transferase</keyword>
<evidence type="ECO:0000313" key="7">
    <source>
        <dbReference type="EMBL" id="JAS11138.1"/>
    </source>
</evidence>
<evidence type="ECO:0008006" key="8">
    <source>
        <dbReference type="Google" id="ProtNLM"/>
    </source>
</evidence>
<dbReference type="GO" id="GO:0005737">
    <property type="term" value="C:cytoplasm"/>
    <property type="evidence" value="ECO:0007669"/>
    <property type="project" value="TreeGrafter"/>
</dbReference>
<keyword evidence="4" id="KW-0460">Magnesium</keyword>
<dbReference type="EMBL" id="GEDC01026160">
    <property type="protein sequence ID" value="JAS11138.1"/>
    <property type="molecule type" value="Transcribed_RNA"/>
</dbReference>
<dbReference type="Gene3D" id="1.10.600.10">
    <property type="entry name" value="Farnesyl Diphosphate Synthase"/>
    <property type="match status" value="1"/>
</dbReference>
<dbReference type="GO" id="GO:0045337">
    <property type="term" value="P:farnesyl diphosphate biosynthetic process"/>
    <property type="evidence" value="ECO:0007669"/>
    <property type="project" value="TreeGrafter"/>
</dbReference>
<dbReference type="InterPro" id="IPR008949">
    <property type="entry name" value="Isoprenoid_synthase_dom_sf"/>
</dbReference>
<evidence type="ECO:0000256" key="5">
    <source>
        <dbReference type="ARBA" id="ARBA00033740"/>
    </source>
</evidence>
<dbReference type="SUPFAM" id="SSF48576">
    <property type="entry name" value="Terpenoid synthases"/>
    <property type="match status" value="1"/>
</dbReference>
<comment type="cofactor">
    <cofactor evidence="1">
        <name>Mg(2+)</name>
        <dbReference type="ChEBI" id="CHEBI:18420"/>
    </cofactor>
</comment>
<dbReference type="GO" id="GO:0046872">
    <property type="term" value="F:metal ion binding"/>
    <property type="evidence" value="ECO:0007669"/>
    <property type="project" value="UniProtKB-KW"/>
</dbReference>
<dbReference type="AlphaFoldDB" id="A0A1B6CCG8"/>
<organism evidence="7">
    <name type="scientific">Clastoptera arizonana</name>
    <name type="common">Arizona spittle bug</name>
    <dbReference type="NCBI Taxonomy" id="38151"/>
    <lineage>
        <taxon>Eukaryota</taxon>
        <taxon>Metazoa</taxon>
        <taxon>Ecdysozoa</taxon>
        <taxon>Arthropoda</taxon>
        <taxon>Hexapoda</taxon>
        <taxon>Insecta</taxon>
        <taxon>Pterygota</taxon>
        <taxon>Neoptera</taxon>
        <taxon>Paraneoptera</taxon>
        <taxon>Hemiptera</taxon>
        <taxon>Auchenorrhyncha</taxon>
        <taxon>Cercopoidea</taxon>
        <taxon>Clastopteridae</taxon>
        <taxon>Clastoptera</taxon>
    </lineage>
</organism>
<dbReference type="InterPro" id="IPR000092">
    <property type="entry name" value="Polyprenyl_synt"/>
</dbReference>
<evidence type="ECO:0000256" key="6">
    <source>
        <dbReference type="RuleBase" id="RU004466"/>
    </source>
</evidence>
<dbReference type="PANTHER" id="PTHR11525:SF0">
    <property type="entry name" value="FARNESYL PYROPHOSPHATE SYNTHASE"/>
    <property type="match status" value="1"/>
</dbReference>
<proteinExistence type="inferred from homology"/>
<dbReference type="GO" id="GO:0004337">
    <property type="term" value="F:(2E,6E)-farnesyl diphosphate synthase activity"/>
    <property type="evidence" value="ECO:0007669"/>
    <property type="project" value="TreeGrafter"/>
</dbReference>
<dbReference type="InterPro" id="IPR039702">
    <property type="entry name" value="FPS1-like"/>
</dbReference>
<accession>A0A1B6CCG8</accession>
<dbReference type="GO" id="GO:0004161">
    <property type="term" value="F:dimethylallyltranstransferase activity"/>
    <property type="evidence" value="ECO:0007669"/>
    <property type="project" value="TreeGrafter"/>
</dbReference>
<name>A0A1B6CCG8_9HEMI</name>
<dbReference type="GO" id="GO:0042811">
    <property type="term" value="P:pheromone biosynthetic process"/>
    <property type="evidence" value="ECO:0007669"/>
    <property type="project" value="UniProtKB-ARBA"/>
</dbReference>
<gene>
    <name evidence="7" type="ORF">g.2833</name>
</gene>
<comment type="pathway">
    <text evidence="5">Pheromone biosynthesis.</text>
</comment>
<reference evidence="7" key="1">
    <citation type="submission" date="2015-12" db="EMBL/GenBank/DDBJ databases">
        <title>De novo transcriptome assembly of four potential Pierce s Disease insect vectors from Arizona vineyards.</title>
        <authorList>
            <person name="Tassone E.E."/>
        </authorList>
    </citation>
    <scope>NUCLEOTIDE SEQUENCE</scope>
</reference>
<evidence type="ECO:0000256" key="4">
    <source>
        <dbReference type="ARBA" id="ARBA00022842"/>
    </source>
</evidence>